<gene>
    <name evidence="2" type="ORF">GW7_16347</name>
</gene>
<reference evidence="2 3" key="1">
    <citation type="journal article" date="2011" name="Nature">
        <title>Genome sequencing reveals insights into physiology and longevity of the naked mole rat.</title>
        <authorList>
            <person name="Kim E.B."/>
            <person name="Fang X."/>
            <person name="Fushan A.A."/>
            <person name="Huang Z."/>
            <person name="Lobanov A.V."/>
            <person name="Han L."/>
            <person name="Marino S.M."/>
            <person name="Sun X."/>
            <person name="Turanov A.A."/>
            <person name="Yang P."/>
            <person name="Yim S.H."/>
            <person name="Zhao X."/>
            <person name="Kasaikina M.V."/>
            <person name="Stoletzki N."/>
            <person name="Peng C."/>
            <person name="Polak P."/>
            <person name="Xiong Z."/>
            <person name="Kiezun A."/>
            <person name="Zhu Y."/>
            <person name="Chen Y."/>
            <person name="Kryukov G.V."/>
            <person name="Zhang Q."/>
            <person name="Peshkin L."/>
            <person name="Yang L."/>
            <person name="Bronson R.T."/>
            <person name="Buffenstein R."/>
            <person name="Wang B."/>
            <person name="Han C."/>
            <person name="Li Q."/>
            <person name="Chen L."/>
            <person name="Zhao W."/>
            <person name="Sunyaev S.R."/>
            <person name="Park T.J."/>
            <person name="Zhang G."/>
            <person name="Wang J."/>
            <person name="Gladyshev V.N."/>
        </authorList>
    </citation>
    <scope>NUCLEOTIDE SEQUENCE [LARGE SCALE GENOMIC DNA]</scope>
</reference>
<feature type="region of interest" description="Disordered" evidence="1">
    <location>
        <begin position="31"/>
        <end position="53"/>
    </location>
</feature>
<dbReference type="InParanoid" id="G5BQG4"/>
<evidence type="ECO:0000313" key="2">
    <source>
        <dbReference type="EMBL" id="EHB11525.1"/>
    </source>
</evidence>
<name>G5BQG4_HETGA</name>
<feature type="compositionally biased region" description="Polar residues" evidence="1">
    <location>
        <begin position="37"/>
        <end position="53"/>
    </location>
</feature>
<accession>G5BQG4</accession>
<dbReference type="AlphaFoldDB" id="G5BQG4"/>
<proteinExistence type="predicted"/>
<organism evidence="2 3">
    <name type="scientific">Heterocephalus glaber</name>
    <name type="common">Naked mole rat</name>
    <dbReference type="NCBI Taxonomy" id="10181"/>
    <lineage>
        <taxon>Eukaryota</taxon>
        <taxon>Metazoa</taxon>
        <taxon>Chordata</taxon>
        <taxon>Craniata</taxon>
        <taxon>Vertebrata</taxon>
        <taxon>Euteleostomi</taxon>
        <taxon>Mammalia</taxon>
        <taxon>Eutheria</taxon>
        <taxon>Euarchontoglires</taxon>
        <taxon>Glires</taxon>
        <taxon>Rodentia</taxon>
        <taxon>Hystricomorpha</taxon>
        <taxon>Bathyergidae</taxon>
        <taxon>Heterocephalus</taxon>
    </lineage>
</organism>
<dbReference type="Proteomes" id="UP000006813">
    <property type="component" value="Unassembled WGS sequence"/>
</dbReference>
<evidence type="ECO:0000313" key="3">
    <source>
        <dbReference type="Proteomes" id="UP000006813"/>
    </source>
</evidence>
<evidence type="ECO:0000256" key="1">
    <source>
        <dbReference type="SAM" id="MobiDB-lite"/>
    </source>
</evidence>
<dbReference type="EMBL" id="JH171347">
    <property type="protein sequence ID" value="EHB11525.1"/>
    <property type="molecule type" value="Genomic_DNA"/>
</dbReference>
<protein>
    <submittedName>
        <fullName evidence="2">Uncharacterized protein</fullName>
    </submittedName>
</protein>
<sequence>MQGLKKWNVMGTLACVQGEAPYPTNRRLLLEDEDSNDPATNYRYSNCTGPHHF</sequence>